<dbReference type="AlphaFoldDB" id="A0A951QX72"/>
<evidence type="ECO:0000313" key="2">
    <source>
        <dbReference type="Proteomes" id="UP000729701"/>
    </source>
</evidence>
<dbReference type="Proteomes" id="UP000729701">
    <property type="component" value="Unassembled WGS sequence"/>
</dbReference>
<evidence type="ECO:0000313" key="1">
    <source>
        <dbReference type="EMBL" id="MBW4672008.1"/>
    </source>
</evidence>
<sequence>MSHELINLTLPTVIREIENALNEYPEHPYQSAFSIHELRQQLIAHILSQIPNRYAVEGLQESTQKPKALDSSPIKERLYMETVVHGSILHILRQNADSLSDRFSLNSKSPTL</sequence>
<organism evidence="1 2">
    <name type="scientific">Cyanomargarita calcarea GSE-NOS-MK-12-04C</name>
    <dbReference type="NCBI Taxonomy" id="2839659"/>
    <lineage>
        <taxon>Bacteria</taxon>
        <taxon>Bacillati</taxon>
        <taxon>Cyanobacteriota</taxon>
        <taxon>Cyanophyceae</taxon>
        <taxon>Nostocales</taxon>
        <taxon>Cyanomargaritaceae</taxon>
        <taxon>Cyanomargarita</taxon>
    </lineage>
</organism>
<proteinExistence type="predicted"/>
<evidence type="ECO:0008006" key="3">
    <source>
        <dbReference type="Google" id="ProtNLM"/>
    </source>
</evidence>
<name>A0A951QX72_9CYAN</name>
<reference evidence="1" key="2">
    <citation type="journal article" date="2022" name="Microbiol. Resour. Announc.">
        <title>Metagenome Sequencing to Explore Phylogenomics of Terrestrial Cyanobacteria.</title>
        <authorList>
            <person name="Ward R.D."/>
            <person name="Stajich J.E."/>
            <person name="Johansen J.R."/>
            <person name="Huntemann M."/>
            <person name="Clum A."/>
            <person name="Foster B."/>
            <person name="Foster B."/>
            <person name="Roux S."/>
            <person name="Palaniappan K."/>
            <person name="Varghese N."/>
            <person name="Mukherjee S."/>
            <person name="Reddy T.B.K."/>
            <person name="Daum C."/>
            <person name="Copeland A."/>
            <person name="Chen I.A."/>
            <person name="Ivanova N.N."/>
            <person name="Kyrpides N.C."/>
            <person name="Shapiro N."/>
            <person name="Eloe-Fadrosh E.A."/>
            <person name="Pietrasiak N."/>
        </authorList>
    </citation>
    <scope>NUCLEOTIDE SEQUENCE</scope>
    <source>
        <strain evidence="1">GSE-NOS-MK-12-04C</strain>
    </source>
</reference>
<reference evidence="1" key="1">
    <citation type="submission" date="2021-05" db="EMBL/GenBank/DDBJ databases">
        <authorList>
            <person name="Pietrasiak N."/>
            <person name="Ward R."/>
            <person name="Stajich J.E."/>
            <person name="Kurbessoian T."/>
        </authorList>
    </citation>
    <scope>NUCLEOTIDE SEQUENCE</scope>
    <source>
        <strain evidence="1">GSE-NOS-MK-12-04C</strain>
    </source>
</reference>
<comment type="caution">
    <text evidence="1">The sequence shown here is derived from an EMBL/GenBank/DDBJ whole genome shotgun (WGS) entry which is preliminary data.</text>
</comment>
<protein>
    <recommendedName>
        <fullName evidence="3">Late competence development ComFB family protein</fullName>
    </recommendedName>
</protein>
<dbReference type="EMBL" id="JAHHGZ010000059">
    <property type="protein sequence ID" value="MBW4672008.1"/>
    <property type="molecule type" value="Genomic_DNA"/>
</dbReference>
<accession>A0A951QX72</accession>
<gene>
    <name evidence="1" type="ORF">KME60_32435</name>
</gene>